<dbReference type="PANTHER" id="PTHR30537:SF31">
    <property type="entry name" value="TRANSCRIPTIONAL REGULATOR, LYSR FAMILY"/>
    <property type="match status" value="1"/>
</dbReference>
<gene>
    <name evidence="6" type="ORF">CFter6_0346</name>
</gene>
<dbReference type="InterPro" id="IPR036390">
    <property type="entry name" value="WH_DNA-bd_sf"/>
</dbReference>
<evidence type="ECO:0000313" key="7">
    <source>
        <dbReference type="Proteomes" id="UP000072421"/>
    </source>
</evidence>
<dbReference type="Proteomes" id="UP000072421">
    <property type="component" value="Chromosome"/>
</dbReference>
<dbReference type="GO" id="GO:0043565">
    <property type="term" value="F:sequence-specific DNA binding"/>
    <property type="evidence" value="ECO:0007669"/>
    <property type="project" value="TreeGrafter"/>
</dbReference>
<dbReference type="Gene3D" id="3.40.190.290">
    <property type="match status" value="1"/>
</dbReference>
<name>A0A127P5S9_9BURK</name>
<dbReference type="Gene3D" id="1.10.10.10">
    <property type="entry name" value="Winged helix-like DNA-binding domain superfamily/Winged helix DNA-binding domain"/>
    <property type="match status" value="1"/>
</dbReference>
<dbReference type="PATRIC" id="fig|158899.10.peg.345"/>
<keyword evidence="3" id="KW-0238">DNA-binding</keyword>
<reference evidence="6 7" key="1">
    <citation type="submission" date="2015-11" db="EMBL/GenBank/DDBJ databases">
        <title>Exploring the genomic traits of fungus-feeding bacterial genus Collimonas.</title>
        <authorList>
            <person name="Song C."/>
            <person name="Schmidt R."/>
            <person name="de Jager V."/>
            <person name="Krzyzanowska D."/>
            <person name="Jongedijk E."/>
            <person name="Cankar K."/>
            <person name="Beekwilder J."/>
            <person name="van Veen A."/>
            <person name="de Boer W."/>
            <person name="van Veen J.A."/>
            <person name="Garbeva P."/>
        </authorList>
    </citation>
    <scope>NUCLEOTIDE SEQUENCE [LARGE SCALE GENOMIC DNA]</scope>
    <source>
        <strain evidence="6 7">Ter6</strain>
    </source>
</reference>
<evidence type="ECO:0000256" key="1">
    <source>
        <dbReference type="ARBA" id="ARBA00009437"/>
    </source>
</evidence>
<dbReference type="InterPro" id="IPR005119">
    <property type="entry name" value="LysR_subst-bd"/>
</dbReference>
<protein>
    <submittedName>
        <fullName evidence="6">Bacterial regulatory helix-turn-helix, lysR family protein</fullName>
    </submittedName>
</protein>
<dbReference type="Pfam" id="PF03466">
    <property type="entry name" value="LysR_substrate"/>
    <property type="match status" value="1"/>
</dbReference>
<dbReference type="InterPro" id="IPR000847">
    <property type="entry name" value="LysR_HTH_N"/>
</dbReference>
<keyword evidence="2" id="KW-0805">Transcription regulation</keyword>
<accession>A0A127P5S9</accession>
<feature type="domain" description="HTH lysR-type" evidence="5">
    <location>
        <begin position="6"/>
        <end position="63"/>
    </location>
</feature>
<dbReference type="PROSITE" id="PS50931">
    <property type="entry name" value="HTH_LYSR"/>
    <property type="match status" value="1"/>
</dbReference>
<dbReference type="RefSeq" id="WP_061538459.1">
    <property type="nucleotide sequence ID" value="NZ_CP013232.1"/>
</dbReference>
<dbReference type="Pfam" id="PF00126">
    <property type="entry name" value="HTH_1"/>
    <property type="match status" value="1"/>
</dbReference>
<dbReference type="SUPFAM" id="SSF46785">
    <property type="entry name" value="Winged helix' DNA-binding domain"/>
    <property type="match status" value="1"/>
</dbReference>
<dbReference type="SUPFAM" id="SSF53850">
    <property type="entry name" value="Periplasmic binding protein-like II"/>
    <property type="match status" value="1"/>
</dbReference>
<dbReference type="InterPro" id="IPR058163">
    <property type="entry name" value="LysR-type_TF_proteobact-type"/>
</dbReference>
<sequence length="310" mass="34647">MKKLTIDLNDLYFFVQVVDRGGFTAAADALDIPKSRLSRRTAELEKLLGVRLLHRTSRRIALTEVGSQFYQHCVAMIVEAHAAEDVVQRTLVEPVGVMRFSAPEGMIDMILSDLLPRFMAMYPKVQVMTQITNRNVDLVEERIDVALRINSQALENSSLVQTNLCSTPWGLYASPSFIERTGEPQNPADLAALDALVFGMDEETPAWRLLNQAGEEQVVTLKPRMRSDNIRLLKKAALAHMGVIALPRHVCAEDLAQKSLQRVLPDWRPPSGQVRLVFPTRRGLVPAVRAYIEFLKAELPARVALLSGNN</sequence>
<dbReference type="PANTHER" id="PTHR30537">
    <property type="entry name" value="HTH-TYPE TRANSCRIPTIONAL REGULATOR"/>
    <property type="match status" value="1"/>
</dbReference>
<evidence type="ECO:0000259" key="5">
    <source>
        <dbReference type="PROSITE" id="PS50931"/>
    </source>
</evidence>
<keyword evidence="4" id="KW-0804">Transcription</keyword>
<dbReference type="EMBL" id="CP013232">
    <property type="protein sequence ID" value="AMO93077.1"/>
    <property type="molecule type" value="Genomic_DNA"/>
</dbReference>
<organism evidence="6">
    <name type="scientific">Collimonas fungivorans</name>
    <dbReference type="NCBI Taxonomy" id="158899"/>
    <lineage>
        <taxon>Bacteria</taxon>
        <taxon>Pseudomonadati</taxon>
        <taxon>Pseudomonadota</taxon>
        <taxon>Betaproteobacteria</taxon>
        <taxon>Burkholderiales</taxon>
        <taxon>Oxalobacteraceae</taxon>
        <taxon>Collimonas</taxon>
    </lineage>
</organism>
<proteinExistence type="inferred from homology"/>
<dbReference type="FunFam" id="1.10.10.10:FF:000001">
    <property type="entry name" value="LysR family transcriptional regulator"/>
    <property type="match status" value="1"/>
</dbReference>
<evidence type="ECO:0000256" key="4">
    <source>
        <dbReference type="ARBA" id="ARBA00023163"/>
    </source>
</evidence>
<dbReference type="GO" id="GO:0003700">
    <property type="term" value="F:DNA-binding transcription factor activity"/>
    <property type="evidence" value="ECO:0007669"/>
    <property type="project" value="InterPro"/>
</dbReference>
<evidence type="ECO:0000256" key="3">
    <source>
        <dbReference type="ARBA" id="ARBA00023125"/>
    </source>
</evidence>
<dbReference type="InterPro" id="IPR036388">
    <property type="entry name" value="WH-like_DNA-bd_sf"/>
</dbReference>
<dbReference type="OrthoDB" id="5671700at2"/>
<evidence type="ECO:0000313" key="6">
    <source>
        <dbReference type="EMBL" id="AMO93077.1"/>
    </source>
</evidence>
<evidence type="ECO:0000256" key="2">
    <source>
        <dbReference type="ARBA" id="ARBA00023015"/>
    </source>
</evidence>
<comment type="similarity">
    <text evidence="1">Belongs to the LysR transcriptional regulatory family.</text>
</comment>
<dbReference type="AlphaFoldDB" id="A0A127P5S9"/>
<dbReference type="GO" id="GO:0006351">
    <property type="term" value="P:DNA-templated transcription"/>
    <property type="evidence" value="ECO:0007669"/>
    <property type="project" value="TreeGrafter"/>
</dbReference>